<keyword evidence="3" id="KW-1185">Reference proteome</keyword>
<gene>
    <name evidence="2" type="ORF">KDK95_17860</name>
</gene>
<feature type="domain" description="Beta-lactamase-related" evidence="1">
    <location>
        <begin position="16"/>
        <end position="378"/>
    </location>
</feature>
<dbReference type="InterPro" id="IPR001466">
    <property type="entry name" value="Beta-lactam-related"/>
</dbReference>
<dbReference type="PANTHER" id="PTHR43283:SF3">
    <property type="entry name" value="BETA-LACTAMASE FAMILY PROTEIN (AFU_ORTHOLOGUE AFUA_5G07500)"/>
    <property type="match status" value="1"/>
</dbReference>
<dbReference type="PANTHER" id="PTHR43283">
    <property type="entry name" value="BETA-LACTAMASE-RELATED"/>
    <property type="match status" value="1"/>
</dbReference>
<dbReference type="InterPro" id="IPR050789">
    <property type="entry name" value="Diverse_Enzym_Activities"/>
</dbReference>
<dbReference type="EMBL" id="JAGSOH010000050">
    <property type="protein sequence ID" value="MBR7828184.1"/>
    <property type="molecule type" value="Genomic_DNA"/>
</dbReference>
<protein>
    <submittedName>
        <fullName evidence="2">Beta-lactamase family protein</fullName>
    </submittedName>
</protein>
<dbReference type="RefSeq" id="WP_212519323.1">
    <property type="nucleotide sequence ID" value="NZ_JAGSOH010000050.1"/>
</dbReference>
<reference evidence="2" key="1">
    <citation type="submission" date="2021-04" db="EMBL/GenBank/DDBJ databases">
        <title>Genome based classification of Actinospica acidithermotolerans sp. nov., an actinobacterium isolated from an Indonesian hot spring.</title>
        <authorList>
            <person name="Kusuma A.B."/>
            <person name="Putra K.E."/>
            <person name="Nafisah S."/>
            <person name="Loh J."/>
            <person name="Nouioui I."/>
            <person name="Goodfellow M."/>
        </authorList>
    </citation>
    <scope>NUCLEOTIDE SEQUENCE</scope>
    <source>
        <strain evidence="2">MGRD01-02</strain>
    </source>
</reference>
<evidence type="ECO:0000259" key="1">
    <source>
        <dbReference type="Pfam" id="PF00144"/>
    </source>
</evidence>
<dbReference type="Proteomes" id="UP000676325">
    <property type="component" value="Unassembled WGS sequence"/>
</dbReference>
<proteinExistence type="predicted"/>
<name>A0A941EIC9_9ACTN</name>
<accession>A0A941EIC9</accession>
<dbReference type="SUPFAM" id="SSF56601">
    <property type="entry name" value="beta-lactamase/transpeptidase-like"/>
    <property type="match status" value="1"/>
</dbReference>
<evidence type="ECO:0000313" key="2">
    <source>
        <dbReference type="EMBL" id="MBR7828184.1"/>
    </source>
</evidence>
<sequence>MAANDFTPRGLSRVHRILSGYVQRGTVPGLVAAVAKGDSTHVEVLGRRDGDRGEAMSRDSIFRIASMSKPITAVAALTLVEDCVLRLDDPVDRFLPELAEMRVLKTPASPLSETVPAERAITLRDLLSFRAGFGLVFEPDWPITAALEEAGVAVGPPRLKPEPTPEPDLFMRRLGALPLLYQPGEAWLYHQGLAVAGVLIARACGSSFPEYLHKRIFEPLGMDDTAFHVPPEKQERLVSAYRADPESGAPVLVDPGENGIWSEPPLFPDGGGDLVSTVDDFLVFARMLLGGGVYSGTRILSRPSVELMTTDHLTEGNRRHGGLTPGMWDAAGWGFGVQITTARTGLGAVGRYGWNGGLGTSWFNDPREGLIGILLTQKLWQGPQPPEVSTDFETGAYAALAA</sequence>
<organism evidence="2 3">
    <name type="scientific">Actinospica acidithermotolerans</name>
    <dbReference type="NCBI Taxonomy" id="2828514"/>
    <lineage>
        <taxon>Bacteria</taxon>
        <taxon>Bacillati</taxon>
        <taxon>Actinomycetota</taxon>
        <taxon>Actinomycetes</taxon>
        <taxon>Catenulisporales</taxon>
        <taxon>Actinospicaceae</taxon>
        <taxon>Actinospica</taxon>
    </lineage>
</organism>
<evidence type="ECO:0000313" key="3">
    <source>
        <dbReference type="Proteomes" id="UP000676325"/>
    </source>
</evidence>
<dbReference type="AlphaFoldDB" id="A0A941EIC9"/>
<dbReference type="Gene3D" id="3.40.710.10">
    <property type="entry name" value="DD-peptidase/beta-lactamase superfamily"/>
    <property type="match status" value="1"/>
</dbReference>
<comment type="caution">
    <text evidence="2">The sequence shown here is derived from an EMBL/GenBank/DDBJ whole genome shotgun (WGS) entry which is preliminary data.</text>
</comment>
<dbReference type="InterPro" id="IPR012338">
    <property type="entry name" value="Beta-lactam/transpept-like"/>
</dbReference>
<dbReference type="Pfam" id="PF00144">
    <property type="entry name" value="Beta-lactamase"/>
    <property type="match status" value="1"/>
</dbReference>